<feature type="transmembrane region" description="Helical" evidence="1">
    <location>
        <begin position="55"/>
        <end position="75"/>
    </location>
</feature>
<evidence type="ECO:0000313" key="5">
    <source>
        <dbReference type="Proteomes" id="UP000279541"/>
    </source>
</evidence>
<dbReference type="AlphaFoldDB" id="A0A1N7I7K7"/>
<name>A0A1N7I7K7_9FLAO</name>
<proteinExistence type="predicted"/>
<dbReference type="KEGG" id="cjt:EG359_14750"/>
<accession>A0A1N7I7K7</accession>
<keyword evidence="1" id="KW-0812">Transmembrane</keyword>
<gene>
    <name evidence="2" type="ORF">EG359_14750</name>
    <name evidence="3" type="ORF">SAMN05421768_103139</name>
</gene>
<reference evidence="3 4" key="1">
    <citation type="submission" date="2017-01" db="EMBL/GenBank/DDBJ databases">
        <authorList>
            <person name="Mah S.A."/>
            <person name="Swanson W.J."/>
            <person name="Moy G.W."/>
            <person name="Vacquier V.D."/>
        </authorList>
    </citation>
    <scope>NUCLEOTIDE SEQUENCE [LARGE SCALE GENOMIC DNA]</scope>
    <source>
        <strain evidence="3 4">DSM 16927</strain>
    </source>
</reference>
<keyword evidence="1" id="KW-0472">Membrane</keyword>
<organism evidence="3 4">
    <name type="scientific">Chryseobacterium joostei</name>
    <dbReference type="NCBI Taxonomy" id="112234"/>
    <lineage>
        <taxon>Bacteria</taxon>
        <taxon>Pseudomonadati</taxon>
        <taxon>Bacteroidota</taxon>
        <taxon>Flavobacteriia</taxon>
        <taxon>Flavobacteriales</taxon>
        <taxon>Weeksellaceae</taxon>
        <taxon>Chryseobacterium group</taxon>
        <taxon>Chryseobacterium</taxon>
    </lineage>
</organism>
<dbReference type="EMBL" id="CP033926">
    <property type="protein sequence ID" value="AZB00793.1"/>
    <property type="molecule type" value="Genomic_DNA"/>
</dbReference>
<feature type="transmembrane region" description="Helical" evidence="1">
    <location>
        <begin position="20"/>
        <end position="43"/>
    </location>
</feature>
<keyword evidence="1" id="KW-1133">Transmembrane helix</keyword>
<reference evidence="2 5" key="2">
    <citation type="submission" date="2018-11" db="EMBL/GenBank/DDBJ databases">
        <title>Proposal to divide the Flavobacteriaceae and reorganize its genera based on Amino Acid Identity values calculated from whole genome sequences.</title>
        <authorList>
            <person name="Nicholson A.C."/>
            <person name="Gulvik C.A."/>
            <person name="Whitney A.M."/>
            <person name="Humrighouse B.W."/>
            <person name="Bell M."/>
            <person name="Holmes B."/>
            <person name="Steigerwalt A.G."/>
            <person name="Villarma A."/>
            <person name="Sheth M."/>
            <person name="Batra D."/>
            <person name="Pryor J."/>
            <person name="Bernardet J.-F."/>
            <person name="Hugo C."/>
            <person name="Kampfer P."/>
            <person name="Newman J."/>
            <person name="McQuiston J.R."/>
        </authorList>
    </citation>
    <scope>NUCLEOTIDE SEQUENCE [LARGE SCALE GENOMIC DNA]</scope>
    <source>
        <strain evidence="2 5">DSM 16927</strain>
    </source>
</reference>
<evidence type="ECO:0000313" key="3">
    <source>
        <dbReference type="EMBL" id="SIS33066.1"/>
    </source>
</evidence>
<dbReference type="EMBL" id="FTNZ01000003">
    <property type="protein sequence ID" value="SIS33066.1"/>
    <property type="molecule type" value="Genomic_DNA"/>
</dbReference>
<evidence type="ECO:0000313" key="4">
    <source>
        <dbReference type="Proteomes" id="UP000186106"/>
    </source>
</evidence>
<sequence length="77" mass="8137">MKLLEVGNFGEDLAGLGLIFLFIGLVVFAISILVAFILGIMTASNTEKKYNFKPALIGILVGVLIFIAGGCICGFNL</sequence>
<evidence type="ECO:0000256" key="1">
    <source>
        <dbReference type="SAM" id="Phobius"/>
    </source>
</evidence>
<dbReference type="Proteomes" id="UP000279541">
    <property type="component" value="Chromosome"/>
</dbReference>
<dbReference type="Proteomes" id="UP000186106">
    <property type="component" value="Unassembled WGS sequence"/>
</dbReference>
<dbReference type="RefSeq" id="WP_076352896.1">
    <property type="nucleotide sequence ID" value="NZ_CP033926.1"/>
</dbReference>
<evidence type="ECO:0008006" key="6">
    <source>
        <dbReference type="Google" id="ProtNLM"/>
    </source>
</evidence>
<evidence type="ECO:0000313" key="2">
    <source>
        <dbReference type="EMBL" id="AZB00793.1"/>
    </source>
</evidence>
<keyword evidence="5" id="KW-1185">Reference proteome</keyword>
<protein>
    <recommendedName>
        <fullName evidence="6">DUF4190 domain-containing protein</fullName>
    </recommendedName>
</protein>
<dbReference type="STRING" id="112234.SAMN05421768_103139"/>